<feature type="signal peptide" evidence="1">
    <location>
        <begin position="1"/>
        <end position="27"/>
    </location>
</feature>
<evidence type="ECO:0000313" key="2">
    <source>
        <dbReference type="EMBL" id="KRX18588.1"/>
    </source>
</evidence>
<organism evidence="2 3">
    <name type="scientific">Trichinella nelsoni</name>
    <dbReference type="NCBI Taxonomy" id="6336"/>
    <lineage>
        <taxon>Eukaryota</taxon>
        <taxon>Metazoa</taxon>
        <taxon>Ecdysozoa</taxon>
        <taxon>Nematoda</taxon>
        <taxon>Enoplea</taxon>
        <taxon>Dorylaimia</taxon>
        <taxon>Trichinellida</taxon>
        <taxon>Trichinellidae</taxon>
        <taxon>Trichinella</taxon>
    </lineage>
</organism>
<dbReference type="Proteomes" id="UP000054630">
    <property type="component" value="Unassembled WGS sequence"/>
</dbReference>
<proteinExistence type="predicted"/>
<evidence type="ECO:0000313" key="3">
    <source>
        <dbReference type="Proteomes" id="UP000054630"/>
    </source>
</evidence>
<keyword evidence="3" id="KW-1185">Reference proteome</keyword>
<dbReference type="EMBL" id="JYDL01000070">
    <property type="protein sequence ID" value="KRX18588.1"/>
    <property type="molecule type" value="Genomic_DNA"/>
</dbReference>
<accession>A0A0V0RVU9</accession>
<evidence type="ECO:0000256" key="1">
    <source>
        <dbReference type="SAM" id="SignalP"/>
    </source>
</evidence>
<keyword evidence="1" id="KW-0732">Signal</keyword>
<dbReference type="AlphaFoldDB" id="A0A0V0RVU9"/>
<name>A0A0V0RVU9_9BILA</name>
<sequence>MQLNCTPWMQNLRFLIFLFHLITLLNAAMEKSNQSVSVTEFTNKQKQCPRVGFDHCIDELWRI</sequence>
<protein>
    <submittedName>
        <fullName evidence="2">Uncharacterized protein</fullName>
    </submittedName>
</protein>
<comment type="caution">
    <text evidence="2">The sequence shown here is derived from an EMBL/GenBank/DDBJ whole genome shotgun (WGS) entry which is preliminary data.</text>
</comment>
<reference evidence="2 3" key="1">
    <citation type="submission" date="2015-01" db="EMBL/GenBank/DDBJ databases">
        <title>Evolution of Trichinella species and genotypes.</title>
        <authorList>
            <person name="Korhonen P.K."/>
            <person name="Edoardo P."/>
            <person name="Giuseppe L.R."/>
            <person name="Gasser R.B."/>
        </authorList>
    </citation>
    <scope>NUCLEOTIDE SEQUENCE [LARGE SCALE GENOMIC DNA]</scope>
    <source>
        <strain evidence="2">ISS37</strain>
    </source>
</reference>
<feature type="chain" id="PRO_5006868288" evidence="1">
    <location>
        <begin position="28"/>
        <end position="63"/>
    </location>
</feature>
<gene>
    <name evidence="2" type="ORF">T07_5439</name>
</gene>